<dbReference type="InterPro" id="IPR010982">
    <property type="entry name" value="Lambda_DNA-bd_dom_sf"/>
</dbReference>
<dbReference type="PANTHER" id="PTHR46558">
    <property type="entry name" value="TRACRIPTIONAL REGULATORY PROTEIN-RELATED-RELATED"/>
    <property type="match status" value="1"/>
</dbReference>
<sequence length="116" mass="13996">MNLGQKIREIRNKQNIKQEELSVFLRITQGQLSKMENGKTFISFEQVINIATYTNTQLHYFLPNDLEKIQQLDFKIQLETMHQEIMDQKETIKHLLKNIRLLELELRDLKNYDEFN</sequence>
<dbReference type="InterPro" id="IPR001387">
    <property type="entry name" value="Cro/C1-type_HTH"/>
</dbReference>
<organism evidence="4 5">
    <name type="scientific">Pedobacter alpinus</name>
    <dbReference type="NCBI Taxonomy" id="1590643"/>
    <lineage>
        <taxon>Bacteria</taxon>
        <taxon>Pseudomonadati</taxon>
        <taxon>Bacteroidota</taxon>
        <taxon>Sphingobacteriia</taxon>
        <taxon>Sphingobacteriales</taxon>
        <taxon>Sphingobacteriaceae</taxon>
        <taxon>Pedobacter</taxon>
    </lineage>
</organism>
<reference evidence="5" key="1">
    <citation type="journal article" date="2019" name="Int. J. Syst. Evol. Microbiol.">
        <title>The Global Catalogue of Microorganisms (GCM) 10K type strain sequencing project: providing services to taxonomists for standard genome sequencing and annotation.</title>
        <authorList>
            <consortium name="The Broad Institute Genomics Platform"/>
            <consortium name="The Broad Institute Genome Sequencing Center for Infectious Disease"/>
            <person name="Wu L."/>
            <person name="Ma J."/>
        </authorList>
    </citation>
    <scope>NUCLEOTIDE SEQUENCE [LARGE SCALE GENOMIC DNA]</scope>
    <source>
        <strain evidence="5">KCTC 42456</strain>
    </source>
</reference>
<dbReference type="CDD" id="cd00093">
    <property type="entry name" value="HTH_XRE"/>
    <property type="match status" value="1"/>
</dbReference>
<protein>
    <submittedName>
        <fullName evidence="4">Helix-turn-helix domain-containing protein</fullName>
    </submittedName>
</protein>
<dbReference type="PANTHER" id="PTHR46558:SF11">
    <property type="entry name" value="HTH-TYPE TRANSCRIPTIONAL REGULATOR XRE"/>
    <property type="match status" value="1"/>
</dbReference>
<dbReference type="Proteomes" id="UP001597546">
    <property type="component" value="Unassembled WGS sequence"/>
</dbReference>
<feature type="domain" description="HTH cro/C1-type" evidence="3">
    <location>
        <begin position="7"/>
        <end position="61"/>
    </location>
</feature>
<accession>A0ABW5TQ82</accession>
<keyword evidence="1" id="KW-0238">DNA-binding</keyword>
<evidence type="ECO:0000313" key="5">
    <source>
        <dbReference type="Proteomes" id="UP001597546"/>
    </source>
</evidence>
<gene>
    <name evidence="4" type="ORF">ACFSSE_06890</name>
</gene>
<evidence type="ECO:0000313" key="4">
    <source>
        <dbReference type="EMBL" id="MFD2731427.1"/>
    </source>
</evidence>
<feature type="coiled-coil region" evidence="2">
    <location>
        <begin position="78"/>
        <end position="112"/>
    </location>
</feature>
<dbReference type="Gene3D" id="1.10.260.40">
    <property type="entry name" value="lambda repressor-like DNA-binding domains"/>
    <property type="match status" value="1"/>
</dbReference>
<evidence type="ECO:0000259" key="3">
    <source>
        <dbReference type="PROSITE" id="PS50943"/>
    </source>
</evidence>
<evidence type="ECO:0000256" key="2">
    <source>
        <dbReference type="SAM" id="Coils"/>
    </source>
</evidence>
<dbReference type="RefSeq" id="WP_379042948.1">
    <property type="nucleotide sequence ID" value="NZ_JBHSKW010000027.1"/>
</dbReference>
<keyword evidence="5" id="KW-1185">Reference proteome</keyword>
<evidence type="ECO:0000256" key="1">
    <source>
        <dbReference type="ARBA" id="ARBA00023125"/>
    </source>
</evidence>
<proteinExistence type="predicted"/>
<dbReference type="Pfam" id="PF01381">
    <property type="entry name" value="HTH_3"/>
    <property type="match status" value="1"/>
</dbReference>
<dbReference type="SMART" id="SM00530">
    <property type="entry name" value="HTH_XRE"/>
    <property type="match status" value="1"/>
</dbReference>
<dbReference type="EMBL" id="JBHULV010000022">
    <property type="protein sequence ID" value="MFD2731427.1"/>
    <property type="molecule type" value="Genomic_DNA"/>
</dbReference>
<name>A0ABW5TQ82_9SPHI</name>
<dbReference type="PROSITE" id="PS50943">
    <property type="entry name" value="HTH_CROC1"/>
    <property type="match status" value="1"/>
</dbReference>
<keyword evidence="2" id="KW-0175">Coiled coil</keyword>
<comment type="caution">
    <text evidence="4">The sequence shown here is derived from an EMBL/GenBank/DDBJ whole genome shotgun (WGS) entry which is preliminary data.</text>
</comment>
<dbReference type="SUPFAM" id="SSF47413">
    <property type="entry name" value="lambda repressor-like DNA-binding domains"/>
    <property type="match status" value="1"/>
</dbReference>